<sequence length="136" mass="14165">MTGPFSSSLSPDGLSVCGGACRAAGGSVSANSGPHFVMASGACFRWSTPRFGDQRLDSAIGGSLHDAVACDVAWRRGGWCRGRRAAWRWAPQMARWRARRHPAVASDGAATMAHGVGADRAPDNGVESCDDGTEVC</sequence>
<evidence type="ECO:0000313" key="3">
    <source>
        <dbReference type="Proteomes" id="UP000729402"/>
    </source>
</evidence>
<accession>A0A8J5W0H3</accession>
<feature type="region of interest" description="Disordered" evidence="1">
    <location>
        <begin position="117"/>
        <end position="136"/>
    </location>
</feature>
<dbReference type="Proteomes" id="UP000729402">
    <property type="component" value="Unassembled WGS sequence"/>
</dbReference>
<dbReference type="AlphaFoldDB" id="A0A8J5W0H3"/>
<comment type="caution">
    <text evidence="2">The sequence shown here is derived from an EMBL/GenBank/DDBJ whole genome shotgun (WGS) entry which is preliminary data.</text>
</comment>
<dbReference type="EMBL" id="JAAALK010000086">
    <property type="protein sequence ID" value="KAG8082291.1"/>
    <property type="molecule type" value="Genomic_DNA"/>
</dbReference>
<keyword evidence="3" id="KW-1185">Reference proteome</keyword>
<name>A0A8J5W0H3_ZIZPA</name>
<evidence type="ECO:0000313" key="2">
    <source>
        <dbReference type="EMBL" id="KAG8082291.1"/>
    </source>
</evidence>
<reference evidence="2" key="1">
    <citation type="journal article" date="2021" name="bioRxiv">
        <title>Whole Genome Assembly and Annotation of Northern Wild Rice, Zizania palustris L., Supports a Whole Genome Duplication in the Zizania Genus.</title>
        <authorList>
            <person name="Haas M."/>
            <person name="Kono T."/>
            <person name="Macchietto M."/>
            <person name="Millas R."/>
            <person name="McGilp L."/>
            <person name="Shao M."/>
            <person name="Duquette J."/>
            <person name="Hirsch C.N."/>
            <person name="Kimball J."/>
        </authorList>
    </citation>
    <scope>NUCLEOTIDE SEQUENCE</scope>
    <source>
        <tissue evidence="2">Fresh leaf tissue</tissue>
    </source>
</reference>
<protein>
    <submittedName>
        <fullName evidence="2">Uncharacterized protein</fullName>
    </submittedName>
</protein>
<proteinExistence type="predicted"/>
<evidence type="ECO:0000256" key="1">
    <source>
        <dbReference type="SAM" id="MobiDB-lite"/>
    </source>
</evidence>
<organism evidence="2 3">
    <name type="scientific">Zizania palustris</name>
    <name type="common">Northern wild rice</name>
    <dbReference type="NCBI Taxonomy" id="103762"/>
    <lineage>
        <taxon>Eukaryota</taxon>
        <taxon>Viridiplantae</taxon>
        <taxon>Streptophyta</taxon>
        <taxon>Embryophyta</taxon>
        <taxon>Tracheophyta</taxon>
        <taxon>Spermatophyta</taxon>
        <taxon>Magnoliopsida</taxon>
        <taxon>Liliopsida</taxon>
        <taxon>Poales</taxon>
        <taxon>Poaceae</taxon>
        <taxon>BOP clade</taxon>
        <taxon>Oryzoideae</taxon>
        <taxon>Oryzeae</taxon>
        <taxon>Zizaniinae</taxon>
        <taxon>Zizania</taxon>
    </lineage>
</organism>
<gene>
    <name evidence="2" type="ORF">GUJ93_ZPchr0014g46655</name>
</gene>
<reference evidence="2" key="2">
    <citation type="submission" date="2021-02" db="EMBL/GenBank/DDBJ databases">
        <authorList>
            <person name="Kimball J.A."/>
            <person name="Haas M.W."/>
            <person name="Macchietto M."/>
            <person name="Kono T."/>
            <person name="Duquette J."/>
            <person name="Shao M."/>
        </authorList>
    </citation>
    <scope>NUCLEOTIDE SEQUENCE</scope>
    <source>
        <tissue evidence="2">Fresh leaf tissue</tissue>
    </source>
</reference>